<evidence type="ECO:0000256" key="1">
    <source>
        <dbReference type="SAM" id="Phobius"/>
    </source>
</evidence>
<keyword evidence="1" id="KW-0472">Membrane</keyword>
<feature type="transmembrane region" description="Helical" evidence="1">
    <location>
        <begin position="21"/>
        <end position="46"/>
    </location>
</feature>
<gene>
    <name evidence="2" type="ORF">SFRICE_031083</name>
</gene>
<keyword evidence="1" id="KW-1133">Transmembrane helix</keyword>
<protein>
    <submittedName>
        <fullName evidence="2">SFRICE_031083</fullName>
    </submittedName>
</protein>
<keyword evidence="1" id="KW-0812">Transmembrane</keyword>
<name>A0A2H1VD76_SPOFR</name>
<evidence type="ECO:0000313" key="2">
    <source>
        <dbReference type="EMBL" id="SOQ38799.1"/>
    </source>
</evidence>
<proteinExistence type="predicted"/>
<accession>A0A2H1VD76</accession>
<dbReference type="EMBL" id="ODYU01001920">
    <property type="protein sequence ID" value="SOQ38799.1"/>
    <property type="molecule type" value="Genomic_DNA"/>
</dbReference>
<reference evidence="2" key="1">
    <citation type="submission" date="2016-07" db="EMBL/GenBank/DDBJ databases">
        <authorList>
            <person name="Bretaudeau A."/>
        </authorList>
    </citation>
    <scope>NUCLEOTIDE SEQUENCE</scope>
    <source>
        <strain evidence="2">Rice</strain>
        <tissue evidence="2">Whole body</tissue>
    </source>
</reference>
<sequence>MNEFLLYRHAFYPRRGRKRCTLGHVMTLCNVRVYMHFIIYVVLFLVTSKNILVSSFFYGIGGKRANESPDGKRSAPSMATRNTRGVTVCVTIAIEIAQVDSLRSGITNTCSEVGFVICILSAVPTRRSKKDGAPRCKMKAPIALDMR</sequence>
<dbReference type="AlphaFoldDB" id="A0A2H1VD76"/>
<organism evidence="2">
    <name type="scientific">Spodoptera frugiperda</name>
    <name type="common">Fall armyworm</name>
    <dbReference type="NCBI Taxonomy" id="7108"/>
    <lineage>
        <taxon>Eukaryota</taxon>
        <taxon>Metazoa</taxon>
        <taxon>Ecdysozoa</taxon>
        <taxon>Arthropoda</taxon>
        <taxon>Hexapoda</taxon>
        <taxon>Insecta</taxon>
        <taxon>Pterygota</taxon>
        <taxon>Neoptera</taxon>
        <taxon>Endopterygota</taxon>
        <taxon>Lepidoptera</taxon>
        <taxon>Glossata</taxon>
        <taxon>Ditrysia</taxon>
        <taxon>Noctuoidea</taxon>
        <taxon>Noctuidae</taxon>
        <taxon>Amphipyrinae</taxon>
        <taxon>Spodoptera</taxon>
    </lineage>
</organism>